<feature type="transmembrane region" description="Helical" evidence="7">
    <location>
        <begin position="401"/>
        <end position="422"/>
    </location>
</feature>
<evidence type="ECO:0000259" key="8">
    <source>
        <dbReference type="PROSITE" id="PS50850"/>
    </source>
</evidence>
<dbReference type="InterPro" id="IPR005828">
    <property type="entry name" value="MFS_sugar_transport-like"/>
</dbReference>
<feature type="transmembrane region" description="Helical" evidence="7">
    <location>
        <begin position="346"/>
        <end position="367"/>
    </location>
</feature>
<dbReference type="Gene3D" id="1.20.1250.20">
    <property type="entry name" value="MFS general substrate transporter like domains"/>
    <property type="match status" value="1"/>
</dbReference>
<dbReference type="SUPFAM" id="SSF103473">
    <property type="entry name" value="MFS general substrate transporter"/>
    <property type="match status" value="1"/>
</dbReference>
<keyword evidence="4 7" id="KW-0812">Transmembrane</keyword>
<keyword evidence="5 7" id="KW-1133">Transmembrane helix</keyword>
<evidence type="ECO:0000256" key="1">
    <source>
        <dbReference type="ARBA" id="ARBA00004141"/>
    </source>
</evidence>
<keyword evidence="6 7" id="KW-0472">Membrane</keyword>
<dbReference type="Proteomes" id="UP001497644">
    <property type="component" value="Chromosome 2"/>
</dbReference>
<evidence type="ECO:0000256" key="4">
    <source>
        <dbReference type="ARBA" id="ARBA00022692"/>
    </source>
</evidence>
<feature type="transmembrane region" description="Helical" evidence="7">
    <location>
        <begin position="374"/>
        <end position="395"/>
    </location>
</feature>
<comment type="subcellular location">
    <subcellularLocation>
        <location evidence="1">Membrane</location>
        <topology evidence="1">Multi-pass membrane protein</topology>
    </subcellularLocation>
</comment>
<feature type="transmembrane region" description="Helical" evidence="7">
    <location>
        <begin position="279"/>
        <end position="302"/>
    </location>
</feature>
<feature type="transmembrane region" description="Helical" evidence="7">
    <location>
        <begin position="145"/>
        <end position="166"/>
    </location>
</feature>
<protein>
    <recommendedName>
        <fullName evidence="8">Major facilitator superfamily (MFS) profile domain-containing protein</fullName>
    </recommendedName>
</protein>
<dbReference type="EMBL" id="OZ034825">
    <property type="protein sequence ID" value="CAL1680164.1"/>
    <property type="molecule type" value="Genomic_DNA"/>
</dbReference>
<comment type="similarity">
    <text evidence="2">Belongs to the major facilitator superfamily.</text>
</comment>
<dbReference type="PANTHER" id="PTHR23511">
    <property type="entry name" value="SYNAPTIC VESICLE GLYCOPROTEIN 2"/>
    <property type="match status" value="1"/>
</dbReference>
<evidence type="ECO:0000313" key="9">
    <source>
        <dbReference type="EMBL" id="CAL1680164.1"/>
    </source>
</evidence>
<feature type="transmembrane region" description="Helical" evidence="7">
    <location>
        <begin position="186"/>
        <end position="205"/>
    </location>
</feature>
<dbReference type="InterPro" id="IPR036259">
    <property type="entry name" value="MFS_trans_sf"/>
</dbReference>
<accession>A0AAV2NK09</accession>
<proteinExistence type="inferred from homology"/>
<dbReference type="PANTHER" id="PTHR23511:SF34">
    <property type="entry name" value="SYNAPTIC VESICLE GLYCOPROTEIN 2"/>
    <property type="match status" value="1"/>
</dbReference>
<feature type="transmembrane region" description="Helical" evidence="7">
    <location>
        <begin position="111"/>
        <end position="133"/>
    </location>
</feature>
<evidence type="ECO:0000313" key="10">
    <source>
        <dbReference type="Proteomes" id="UP001497644"/>
    </source>
</evidence>
<organism evidence="9 10">
    <name type="scientific">Lasius platythorax</name>
    <dbReference type="NCBI Taxonomy" id="488582"/>
    <lineage>
        <taxon>Eukaryota</taxon>
        <taxon>Metazoa</taxon>
        <taxon>Ecdysozoa</taxon>
        <taxon>Arthropoda</taxon>
        <taxon>Hexapoda</taxon>
        <taxon>Insecta</taxon>
        <taxon>Pterygota</taxon>
        <taxon>Neoptera</taxon>
        <taxon>Endopterygota</taxon>
        <taxon>Hymenoptera</taxon>
        <taxon>Apocrita</taxon>
        <taxon>Aculeata</taxon>
        <taxon>Formicoidea</taxon>
        <taxon>Formicidae</taxon>
        <taxon>Formicinae</taxon>
        <taxon>Lasius</taxon>
        <taxon>Lasius</taxon>
    </lineage>
</organism>
<feature type="transmembrane region" description="Helical" evidence="7">
    <location>
        <begin position="57"/>
        <end position="76"/>
    </location>
</feature>
<reference evidence="9" key="1">
    <citation type="submission" date="2024-04" db="EMBL/GenBank/DDBJ databases">
        <authorList>
            <consortium name="Molecular Ecology Group"/>
        </authorList>
    </citation>
    <scope>NUCLEOTIDE SEQUENCE</scope>
</reference>
<dbReference type="PROSITE" id="PS50850">
    <property type="entry name" value="MFS"/>
    <property type="match status" value="1"/>
</dbReference>
<name>A0AAV2NK09_9HYME</name>
<keyword evidence="10" id="KW-1185">Reference proteome</keyword>
<evidence type="ECO:0000256" key="7">
    <source>
        <dbReference type="SAM" id="Phobius"/>
    </source>
</evidence>
<gene>
    <name evidence="9" type="ORF">LPLAT_LOCUS6236</name>
</gene>
<feature type="transmembrane region" description="Helical" evidence="7">
    <location>
        <begin position="443"/>
        <end position="475"/>
    </location>
</feature>
<dbReference type="InterPro" id="IPR020846">
    <property type="entry name" value="MFS_dom"/>
</dbReference>
<dbReference type="GO" id="GO:0016020">
    <property type="term" value="C:membrane"/>
    <property type="evidence" value="ECO:0007669"/>
    <property type="project" value="UniProtKB-SubCell"/>
</dbReference>
<evidence type="ECO:0000256" key="6">
    <source>
        <dbReference type="ARBA" id="ARBA00023136"/>
    </source>
</evidence>
<feature type="transmembrane region" description="Helical" evidence="7">
    <location>
        <begin position="88"/>
        <end position="105"/>
    </location>
</feature>
<dbReference type="Pfam" id="PF00083">
    <property type="entry name" value="Sugar_tr"/>
    <property type="match status" value="1"/>
</dbReference>
<dbReference type="AlphaFoldDB" id="A0AAV2NK09"/>
<evidence type="ECO:0000256" key="2">
    <source>
        <dbReference type="ARBA" id="ARBA00008335"/>
    </source>
</evidence>
<evidence type="ECO:0000256" key="3">
    <source>
        <dbReference type="ARBA" id="ARBA00022448"/>
    </source>
</evidence>
<dbReference type="GO" id="GO:0022857">
    <property type="term" value="F:transmembrane transporter activity"/>
    <property type="evidence" value="ECO:0007669"/>
    <property type="project" value="InterPro"/>
</dbReference>
<sequence length="487" mass="53798">MSDDCETAIAETGWGVWHYFIVTLCGLLSFAEANTSLTVPIVAPLIECDLKLNRDQIAMLVAISSFGMAVGAFLFGSISDTIGRKKSIPITMGIVFCASIALSFAQTNFFLYLSVFMLGLGVAGNNIVLRVYLIECLPMRKRGTCLAIIDMFWIVGYLSALGVSWSLMPSVIRMLDKQFRTSSWRVLAALCGTPSLVIACASGLLPPSPRHSLYRQRTRQAFAVLRQMYAINNSKHADTYPIRDLEGCVQPDDETEEDSISKYFTKTWKRIHRIHRPPYKCVTLCGILACLLHFPGFAWLALWNTHVLQEMERDHVVSGNDTCNVHVQNLASGFLRSCDEVNETRFGLLLLVSLGYVLGEMLLIVGINAVGRKLYLISSGLVGGVVLLILVFRLYHTIRVILSSIFLAAYAIGRTTTCVLLLENYPTALRGTAMGLTRVLPHLMLFATQLFLRTTCLLSIIVASVILMGAAVVMLPVPDLTVLPMKE</sequence>
<feature type="domain" description="Major facilitator superfamily (MFS) profile" evidence="8">
    <location>
        <begin position="21"/>
        <end position="481"/>
    </location>
</feature>
<keyword evidence="3" id="KW-0813">Transport</keyword>
<evidence type="ECO:0000256" key="5">
    <source>
        <dbReference type="ARBA" id="ARBA00022989"/>
    </source>
</evidence>